<sequence length="132" mass="14873">MLNLGMLDSLLEGAITFEDAYAYLYRPYVTQLLEQNNANKETIDLFEECCMLEDIRDIAPEKLQNALELKKKETFELLKSTPSLGVIYRVKVPNGGWKTPTVSKEYKEMVSNAKSLPGCMVCESKMPAVLTA</sequence>
<accession>A0ABW5SNK0</accession>
<comment type="caution">
    <text evidence="1">The sequence shown here is derived from an EMBL/GenBank/DDBJ whole genome shotgun (WGS) entry which is preliminary data.</text>
</comment>
<gene>
    <name evidence="1" type="ORF">ACFSVM_09915</name>
</gene>
<dbReference type="EMBL" id="JBHUMJ010000002">
    <property type="protein sequence ID" value="MFD2700784.1"/>
    <property type="molecule type" value="Genomic_DNA"/>
</dbReference>
<proteinExistence type="predicted"/>
<dbReference type="InterPro" id="IPR025083">
    <property type="entry name" value="DUF3969"/>
</dbReference>
<evidence type="ECO:0000313" key="1">
    <source>
        <dbReference type="EMBL" id="MFD2700784.1"/>
    </source>
</evidence>
<dbReference type="Proteomes" id="UP001597540">
    <property type="component" value="Unassembled WGS sequence"/>
</dbReference>
<organism evidence="1 2">
    <name type="scientific">Paenibacillus shunpengii</name>
    <dbReference type="NCBI Taxonomy" id="2054424"/>
    <lineage>
        <taxon>Bacteria</taxon>
        <taxon>Bacillati</taxon>
        <taxon>Bacillota</taxon>
        <taxon>Bacilli</taxon>
        <taxon>Bacillales</taxon>
        <taxon>Paenibacillaceae</taxon>
        <taxon>Paenibacillus</taxon>
    </lineage>
</organism>
<dbReference type="Pfam" id="PF13108">
    <property type="entry name" value="DUF3969"/>
    <property type="match status" value="1"/>
</dbReference>
<protein>
    <submittedName>
        <fullName evidence="1">DUF3969 family protein</fullName>
    </submittedName>
</protein>
<keyword evidence="2" id="KW-1185">Reference proteome</keyword>
<dbReference type="RefSeq" id="WP_379262963.1">
    <property type="nucleotide sequence ID" value="NZ_JBHUMJ010000002.1"/>
</dbReference>
<name>A0ABW5SNK0_9BACL</name>
<evidence type="ECO:0000313" key="2">
    <source>
        <dbReference type="Proteomes" id="UP001597540"/>
    </source>
</evidence>
<reference evidence="2" key="1">
    <citation type="journal article" date="2019" name="Int. J. Syst. Evol. Microbiol.">
        <title>The Global Catalogue of Microorganisms (GCM) 10K type strain sequencing project: providing services to taxonomists for standard genome sequencing and annotation.</title>
        <authorList>
            <consortium name="The Broad Institute Genomics Platform"/>
            <consortium name="The Broad Institute Genome Sequencing Center for Infectious Disease"/>
            <person name="Wu L."/>
            <person name="Ma J."/>
        </authorList>
    </citation>
    <scope>NUCLEOTIDE SEQUENCE [LARGE SCALE GENOMIC DNA]</scope>
    <source>
        <strain evidence="2">KCTC 33849</strain>
    </source>
</reference>